<feature type="region of interest" description="Disordered" evidence="1">
    <location>
        <begin position="1"/>
        <end position="23"/>
    </location>
</feature>
<gene>
    <name evidence="3" type="ORF">FY030_05780</name>
</gene>
<accession>A0A5J6V3S1</accession>
<reference evidence="3 4" key="1">
    <citation type="submission" date="2019-09" db="EMBL/GenBank/DDBJ databases">
        <title>Serinicoccus pratensis sp. nov., isolated from meadow soil.</title>
        <authorList>
            <person name="Zhang W."/>
        </authorList>
    </citation>
    <scope>NUCLEOTIDE SEQUENCE [LARGE SCALE GENOMIC DNA]</scope>
    <source>
        <strain evidence="3 4">W204</strain>
    </source>
</reference>
<dbReference type="KEGG" id="serw:FY030_05780"/>
<feature type="transmembrane region" description="Helical" evidence="2">
    <location>
        <begin position="406"/>
        <end position="428"/>
    </location>
</feature>
<sequence>MSVSENRPGQADGTDLPTEPAAGPLGWLELTVELMRDRSHSSWMLLHDEELLETVRGRGLVAAYLPGEVLATPDVVQLRLAVSPEGRVAVAPDGGPPQPGERVEEFVPALLDELRTVAFIPPEDKVGPPWLPVDEIVAEAKTPGQDSRVVYCYRGDDVVAATAFARDLETPMTVYRQDGWVVAATGHGPSRLLAAPPHRLTGAYPFAVVGRRGSSREFAFVERPKDKGLSVHAEWTPHLRPVVAEGAHPDTVELAEWLAGPRAWEARARSSGRLEPLSEPNLPDGMTAEQHLTIERWMAEPTDASGFLAETAARFGVPGIAARLAEARPGDPDPGSGKVVEPSRGMRFVADSLAEQDTEPTGRLPWMVLERALWRRPVLGMLLGVGELVVALVLGGLLVAGLLAGWWVWVLAVVFALGGLAHLVPAIFRWRTRRGQTEPG</sequence>
<keyword evidence="2" id="KW-1133">Transmembrane helix</keyword>
<dbReference type="EMBL" id="CP044427">
    <property type="protein sequence ID" value="QFG68287.1"/>
    <property type="molecule type" value="Genomic_DNA"/>
</dbReference>
<dbReference type="Proteomes" id="UP000326546">
    <property type="component" value="Chromosome"/>
</dbReference>
<protein>
    <submittedName>
        <fullName evidence="3">Uncharacterized protein</fullName>
    </submittedName>
</protein>
<evidence type="ECO:0000256" key="1">
    <source>
        <dbReference type="SAM" id="MobiDB-lite"/>
    </source>
</evidence>
<dbReference type="OrthoDB" id="3689408at2"/>
<proteinExistence type="predicted"/>
<keyword evidence="2" id="KW-0812">Transmembrane</keyword>
<evidence type="ECO:0000313" key="3">
    <source>
        <dbReference type="EMBL" id="QFG68287.1"/>
    </source>
</evidence>
<feature type="transmembrane region" description="Helical" evidence="2">
    <location>
        <begin position="378"/>
        <end position="400"/>
    </location>
</feature>
<name>A0A5J6V3S1_9MICO</name>
<dbReference type="AlphaFoldDB" id="A0A5J6V3S1"/>
<keyword evidence="4" id="KW-1185">Reference proteome</keyword>
<organism evidence="3 4">
    <name type="scientific">Ornithinimicrobium pratense</name>
    <dbReference type="NCBI Taxonomy" id="2593973"/>
    <lineage>
        <taxon>Bacteria</taxon>
        <taxon>Bacillati</taxon>
        <taxon>Actinomycetota</taxon>
        <taxon>Actinomycetes</taxon>
        <taxon>Micrococcales</taxon>
        <taxon>Ornithinimicrobiaceae</taxon>
        <taxon>Ornithinimicrobium</taxon>
    </lineage>
</organism>
<evidence type="ECO:0000256" key="2">
    <source>
        <dbReference type="SAM" id="Phobius"/>
    </source>
</evidence>
<keyword evidence="2" id="KW-0472">Membrane</keyword>
<evidence type="ECO:0000313" key="4">
    <source>
        <dbReference type="Proteomes" id="UP000326546"/>
    </source>
</evidence>
<dbReference type="RefSeq" id="WP_158060675.1">
    <property type="nucleotide sequence ID" value="NZ_CP044427.1"/>
</dbReference>